<reference evidence="1" key="1">
    <citation type="journal article" date="2020" name="bioRxiv">
        <title>Chromosome-level reference genome of the European wasp spider Argiope bruennichi: a resource for studies on range expansion and evolutionary adaptation.</title>
        <authorList>
            <person name="Sheffer M.M."/>
            <person name="Hoppe A."/>
            <person name="Krehenwinkel H."/>
            <person name="Uhl G."/>
            <person name="Kuss A.W."/>
            <person name="Jensen L."/>
            <person name="Jensen C."/>
            <person name="Gillespie R.G."/>
            <person name="Hoff K.J."/>
            <person name="Prost S."/>
        </authorList>
    </citation>
    <scope>NUCLEOTIDE SEQUENCE</scope>
</reference>
<comment type="caution">
    <text evidence="1">The sequence shown here is derived from an EMBL/GenBank/DDBJ whole genome shotgun (WGS) entry which is preliminary data.</text>
</comment>
<name>A0A8T0EC80_ARGBR</name>
<dbReference type="EMBL" id="JABXBU010002230">
    <property type="protein sequence ID" value="KAF8768422.1"/>
    <property type="molecule type" value="Genomic_DNA"/>
</dbReference>
<gene>
    <name evidence="1" type="ORF">HNY73_021245</name>
</gene>
<accession>A0A8T0EC80</accession>
<dbReference type="AlphaFoldDB" id="A0A8T0EC80"/>
<organism evidence="1 2">
    <name type="scientific">Argiope bruennichi</name>
    <name type="common">Wasp spider</name>
    <name type="synonym">Aranea bruennichi</name>
    <dbReference type="NCBI Taxonomy" id="94029"/>
    <lineage>
        <taxon>Eukaryota</taxon>
        <taxon>Metazoa</taxon>
        <taxon>Ecdysozoa</taxon>
        <taxon>Arthropoda</taxon>
        <taxon>Chelicerata</taxon>
        <taxon>Arachnida</taxon>
        <taxon>Araneae</taxon>
        <taxon>Araneomorphae</taxon>
        <taxon>Entelegynae</taxon>
        <taxon>Araneoidea</taxon>
        <taxon>Araneidae</taxon>
        <taxon>Argiope</taxon>
    </lineage>
</organism>
<evidence type="ECO:0000313" key="1">
    <source>
        <dbReference type="EMBL" id="KAF8768422.1"/>
    </source>
</evidence>
<protein>
    <submittedName>
        <fullName evidence="1">Uncharacterized protein</fullName>
    </submittedName>
</protein>
<reference evidence="1" key="2">
    <citation type="submission" date="2020-06" db="EMBL/GenBank/DDBJ databases">
        <authorList>
            <person name="Sheffer M."/>
        </authorList>
    </citation>
    <scope>NUCLEOTIDE SEQUENCE</scope>
</reference>
<evidence type="ECO:0000313" key="2">
    <source>
        <dbReference type="Proteomes" id="UP000807504"/>
    </source>
</evidence>
<keyword evidence="2" id="KW-1185">Reference proteome</keyword>
<proteinExistence type="predicted"/>
<dbReference type="Proteomes" id="UP000807504">
    <property type="component" value="Unassembled WGS sequence"/>
</dbReference>
<sequence length="76" mass="8865">MKHVEENEQTVEALMKVGTEEAIFHILRVATRTSEVPAFSLLLMATLFRPLMDFNRERSKLDFPSQKIWNSRTSLQ</sequence>